<name>Q8TU86_METAC</name>
<dbReference type="GO" id="GO:0006777">
    <property type="term" value="P:Mo-molybdopterin cofactor biosynthetic process"/>
    <property type="evidence" value="ECO:0007669"/>
    <property type="project" value="InterPro"/>
</dbReference>
<dbReference type="Pfam" id="PF00994">
    <property type="entry name" value="MoCF_biosynth"/>
    <property type="match status" value="1"/>
</dbReference>
<evidence type="ECO:0000313" key="2">
    <source>
        <dbReference type="EMBL" id="AAM03640.1"/>
    </source>
</evidence>
<organism evidence="2 3">
    <name type="scientific">Methanosarcina acetivorans (strain ATCC 35395 / DSM 2834 / JCM 12185 / C2A)</name>
    <dbReference type="NCBI Taxonomy" id="188937"/>
    <lineage>
        <taxon>Archaea</taxon>
        <taxon>Methanobacteriati</taxon>
        <taxon>Methanobacteriota</taxon>
        <taxon>Stenosarchaea group</taxon>
        <taxon>Methanomicrobia</taxon>
        <taxon>Methanosarcinales</taxon>
        <taxon>Methanosarcinaceae</taxon>
        <taxon>Methanosarcina</taxon>
    </lineage>
</organism>
<dbReference type="FunFam" id="3.40.980.10:FF:000006">
    <property type="entry name" value="Molybdenum cofactor biosynthesis protein B"/>
    <property type="match status" value="1"/>
</dbReference>
<evidence type="ECO:0000313" key="3">
    <source>
        <dbReference type="Proteomes" id="UP000002487"/>
    </source>
</evidence>
<dbReference type="PANTHER" id="PTHR43232:SF2">
    <property type="entry name" value="MOLYBDENUM COFACTOR BIOSYNTHESIS PROTEIN B"/>
    <property type="match status" value="1"/>
</dbReference>
<reference evidence="2 3" key="1">
    <citation type="journal article" date="2002" name="Genome Res.">
        <title>The genome of Methanosarcina acetivorans reveals extensive metabolic and physiological diversity.</title>
        <authorList>
            <person name="Galagan J.E."/>
            <person name="Nusbaum C."/>
            <person name="Roy A."/>
            <person name="Endrizzi M.G."/>
            <person name="Macdonald P."/>
            <person name="FitzHugh W."/>
            <person name="Calvo S."/>
            <person name="Engels R."/>
            <person name="Smirnov S."/>
            <person name="Atnoor D."/>
            <person name="Brown A."/>
            <person name="Allen N."/>
            <person name="Naylor J."/>
            <person name="Stange-Thomann N."/>
            <person name="DeArellano K."/>
            <person name="Johnson R."/>
            <person name="Linton L."/>
            <person name="McEwan P."/>
            <person name="McKernan K."/>
            <person name="Talamas J."/>
            <person name="Tirrell A."/>
            <person name="Ye W."/>
            <person name="Zimmer A."/>
            <person name="Barber R.D."/>
            <person name="Cann I."/>
            <person name="Graham D.E."/>
            <person name="Grahame D.A."/>
            <person name="Guss A."/>
            <person name="Hedderich R."/>
            <person name="Ingram-Smith C."/>
            <person name="Kuettner C.H."/>
            <person name="Krzycki J.A."/>
            <person name="Leigh J.A."/>
            <person name="Li W."/>
            <person name="Liu J."/>
            <person name="Mukhopadhyay B."/>
            <person name="Reeve J.N."/>
            <person name="Smith K."/>
            <person name="Springer T.A."/>
            <person name="Umayam L.A."/>
            <person name="White O."/>
            <person name="White R.H."/>
            <person name="de Macario E.C."/>
            <person name="Ferry J.G."/>
            <person name="Jarrell K.F."/>
            <person name="Jing H."/>
            <person name="Macario A.J.L."/>
            <person name="Paulsen I."/>
            <person name="Pritchett M."/>
            <person name="Sowers K.R."/>
            <person name="Swanson R.V."/>
            <person name="Zinder S.H."/>
            <person name="Lander E."/>
            <person name="Metcalf W.W."/>
            <person name="Birren B."/>
        </authorList>
    </citation>
    <scope>NUCLEOTIDE SEQUENCE [LARGE SCALE GENOMIC DNA]</scope>
    <source>
        <strain evidence="3">ATCC 35395 / DSM 2834 / JCM 12185 / C2A</strain>
    </source>
</reference>
<dbReference type="EMBL" id="AE010299">
    <property type="protein sequence ID" value="AAM03640.1"/>
    <property type="molecule type" value="Genomic_DNA"/>
</dbReference>
<proteinExistence type="predicted"/>
<dbReference type="AlphaFoldDB" id="Q8TU86"/>
<gene>
    <name evidence="2" type="primary">moaB</name>
    <name evidence="2" type="ordered locus">MA_0187</name>
</gene>
<evidence type="ECO:0000259" key="1">
    <source>
        <dbReference type="SMART" id="SM00852"/>
    </source>
</evidence>
<dbReference type="SUPFAM" id="SSF53218">
    <property type="entry name" value="Molybdenum cofactor biosynthesis proteins"/>
    <property type="match status" value="1"/>
</dbReference>
<dbReference type="NCBIfam" id="TIGR00177">
    <property type="entry name" value="molyb_syn"/>
    <property type="match status" value="1"/>
</dbReference>
<dbReference type="EnsemblBacteria" id="AAM03640">
    <property type="protein sequence ID" value="AAM03640"/>
    <property type="gene ID" value="MA_0187"/>
</dbReference>
<feature type="domain" description="MoaB/Mog" evidence="1">
    <location>
        <begin position="23"/>
        <end position="176"/>
    </location>
</feature>
<dbReference type="FunCoup" id="Q8TU86">
    <property type="interactions" value="96"/>
</dbReference>
<dbReference type="KEGG" id="mac:MA_0187"/>
<sequence>MIFMTESTPEIHKKNAKKSFSFALITVSTSRYEKYGDSVSPDEAEDLSGKAMKELLEAAGNNVSFYRLVPDEKNTLLNAISDALDSSADIVITSGGTGLAPKDLTIESVTPLFEKEIPGFGELFRYKSLEDIGTSVILTRASAGVIKGKAVFCLPGSPNAVKLALSEIIIPEAGHIVRHVRE</sequence>
<dbReference type="InterPro" id="IPR012245">
    <property type="entry name" value="MoaB"/>
</dbReference>
<dbReference type="Gene3D" id="3.40.980.10">
    <property type="entry name" value="MoaB/Mog-like domain"/>
    <property type="match status" value="1"/>
</dbReference>
<dbReference type="InParanoid" id="Q8TU86"/>
<accession>Q8TU86</accession>
<dbReference type="PANTHER" id="PTHR43232">
    <property type="entry name" value="MOLYBDENUM COFACTOR BIOSYNTHESIS PROTEIN B"/>
    <property type="match status" value="1"/>
</dbReference>
<dbReference type="PhylomeDB" id="Q8TU86"/>
<dbReference type="CDD" id="cd00886">
    <property type="entry name" value="MogA_MoaB"/>
    <property type="match status" value="1"/>
</dbReference>
<dbReference type="Proteomes" id="UP000002487">
    <property type="component" value="Chromosome"/>
</dbReference>
<dbReference type="HOGENOM" id="CLU_077358_2_3_2"/>
<dbReference type="GO" id="GO:0005829">
    <property type="term" value="C:cytosol"/>
    <property type="evidence" value="ECO:0000318"/>
    <property type="project" value="GO_Central"/>
</dbReference>
<keyword evidence="3" id="KW-1185">Reference proteome</keyword>
<dbReference type="SMART" id="SM00852">
    <property type="entry name" value="MoCF_biosynth"/>
    <property type="match status" value="1"/>
</dbReference>
<dbReference type="InterPro" id="IPR001453">
    <property type="entry name" value="MoaB/Mog_dom"/>
</dbReference>
<dbReference type="STRING" id="188937.MA_0187"/>
<protein>
    <submittedName>
        <fullName evidence="2">Molybdenum cofactor biosynthesis protein B</fullName>
    </submittedName>
</protein>
<dbReference type="InterPro" id="IPR036425">
    <property type="entry name" value="MoaB/Mog-like_dom_sf"/>
</dbReference>
<dbReference type="PIRSF" id="PIRSF006443">
    <property type="entry name" value="MoaB"/>
    <property type="match status" value="1"/>
</dbReference>